<comment type="caution">
    <text evidence="2">The sequence shown here is derived from an EMBL/GenBank/DDBJ whole genome shotgun (WGS) entry which is preliminary data.</text>
</comment>
<evidence type="ECO:0000313" key="2">
    <source>
        <dbReference type="EMBL" id="OOM07378.1"/>
    </source>
</evidence>
<dbReference type="EMBL" id="LZYZ01000008">
    <property type="protein sequence ID" value="OOM07378.1"/>
    <property type="molecule type" value="Genomic_DNA"/>
</dbReference>
<proteinExistence type="predicted"/>
<dbReference type="RefSeq" id="WP_207651926.1">
    <property type="nucleotide sequence ID" value="NZ_LZYZ01000008.1"/>
</dbReference>
<evidence type="ECO:0000313" key="3">
    <source>
        <dbReference type="Proteomes" id="UP000191154"/>
    </source>
</evidence>
<dbReference type="AlphaFoldDB" id="A0A1S8MT79"/>
<organism evidence="2 3">
    <name type="scientific">Clostridium saccharobutylicum</name>
    <dbReference type="NCBI Taxonomy" id="169679"/>
    <lineage>
        <taxon>Bacteria</taxon>
        <taxon>Bacillati</taxon>
        <taxon>Bacillota</taxon>
        <taxon>Clostridia</taxon>
        <taxon>Eubacteriales</taxon>
        <taxon>Clostridiaceae</taxon>
        <taxon>Clostridium</taxon>
    </lineage>
</organism>
<protein>
    <submittedName>
        <fullName evidence="2">Uncharacterized protein</fullName>
    </submittedName>
</protein>
<gene>
    <name evidence="2" type="ORF">CLOSAC_39070</name>
</gene>
<sequence length="54" mass="6106">MLNNQSIKDAGYDLESVGREAPTSPDDKIIKGIDGLYKNKNVRHMKENNKSKML</sequence>
<reference evidence="2 3" key="1">
    <citation type="submission" date="2016-05" db="EMBL/GenBank/DDBJ databases">
        <title>Microbial solvent formation.</title>
        <authorList>
            <person name="Poehlein A."/>
            <person name="Montoya Solano J.D."/>
            <person name="Flitsch S."/>
            <person name="Krabben P."/>
            <person name="Duerre P."/>
            <person name="Daniel R."/>
        </authorList>
    </citation>
    <scope>NUCLEOTIDE SEQUENCE [LARGE SCALE GENOMIC DNA]</scope>
    <source>
        <strain evidence="2 3">L1-8</strain>
    </source>
</reference>
<dbReference type="Proteomes" id="UP000191154">
    <property type="component" value="Unassembled WGS sequence"/>
</dbReference>
<evidence type="ECO:0000256" key="1">
    <source>
        <dbReference type="SAM" id="MobiDB-lite"/>
    </source>
</evidence>
<name>A0A1S8MT79_CLOSA</name>
<accession>A0A1S8MT79</accession>
<feature type="region of interest" description="Disordered" evidence="1">
    <location>
        <begin position="1"/>
        <end position="26"/>
    </location>
</feature>